<dbReference type="EMBL" id="JAPQKH010000003">
    <property type="protein sequence ID" value="KAJ5106433.1"/>
    <property type="molecule type" value="Genomic_DNA"/>
</dbReference>
<sequence>MSAKTHIFNIKTVDSSGEAKLTNRISIEAEIDVDDTLGTVRNLLAKDKKLDSGKARLAFCGKDGARVGDDMKWVVYETTIIVDTKGEAEGDIDFHDVYLELPEEKEKEKELSAVAQKVLDSDLDMDLMKHKPELIIATLKELASKYNHANFKAAVSKENVV</sequence>
<comment type="caution">
    <text evidence="1">The sequence shown here is derived from an EMBL/GenBank/DDBJ whole genome shotgun (WGS) entry which is preliminary data.</text>
</comment>
<reference evidence="1" key="2">
    <citation type="journal article" date="2023" name="IMA Fungus">
        <title>Comparative genomic study of the Penicillium genus elucidates a diverse pangenome and 15 lateral gene transfer events.</title>
        <authorList>
            <person name="Petersen C."/>
            <person name="Sorensen T."/>
            <person name="Nielsen M.R."/>
            <person name="Sondergaard T.E."/>
            <person name="Sorensen J.L."/>
            <person name="Fitzpatrick D.A."/>
            <person name="Frisvad J.C."/>
            <person name="Nielsen K.L."/>
        </authorList>
    </citation>
    <scope>NUCLEOTIDE SEQUENCE</scope>
    <source>
        <strain evidence="1">IBT 30069</strain>
    </source>
</reference>
<dbReference type="Proteomes" id="UP001149165">
    <property type="component" value="Unassembled WGS sequence"/>
</dbReference>
<evidence type="ECO:0000313" key="2">
    <source>
        <dbReference type="Proteomes" id="UP001149165"/>
    </source>
</evidence>
<reference evidence="1" key="1">
    <citation type="submission" date="2022-11" db="EMBL/GenBank/DDBJ databases">
        <authorList>
            <person name="Petersen C."/>
        </authorList>
    </citation>
    <scope>NUCLEOTIDE SEQUENCE</scope>
    <source>
        <strain evidence="1">IBT 30069</strain>
    </source>
</reference>
<proteinExistence type="predicted"/>
<gene>
    <name evidence="1" type="ORF">N7456_003108</name>
</gene>
<protein>
    <recommendedName>
        <fullName evidence="3">Ubiquitin-like domain-containing protein</fullName>
    </recommendedName>
</protein>
<accession>A0A9W9FU46</accession>
<organism evidence="1 2">
    <name type="scientific">Penicillium angulare</name>
    <dbReference type="NCBI Taxonomy" id="116970"/>
    <lineage>
        <taxon>Eukaryota</taxon>
        <taxon>Fungi</taxon>
        <taxon>Dikarya</taxon>
        <taxon>Ascomycota</taxon>
        <taxon>Pezizomycotina</taxon>
        <taxon>Eurotiomycetes</taxon>
        <taxon>Eurotiomycetidae</taxon>
        <taxon>Eurotiales</taxon>
        <taxon>Aspergillaceae</taxon>
        <taxon>Penicillium</taxon>
    </lineage>
</organism>
<keyword evidence="2" id="KW-1185">Reference proteome</keyword>
<evidence type="ECO:0000313" key="1">
    <source>
        <dbReference type="EMBL" id="KAJ5106433.1"/>
    </source>
</evidence>
<dbReference type="AlphaFoldDB" id="A0A9W9FU46"/>
<name>A0A9W9FU46_9EURO</name>
<evidence type="ECO:0008006" key="3">
    <source>
        <dbReference type="Google" id="ProtNLM"/>
    </source>
</evidence>
<dbReference type="OrthoDB" id="2562973at2759"/>